<keyword evidence="3" id="KW-1185">Reference proteome</keyword>
<proteinExistence type="predicted"/>
<reference evidence="2" key="2">
    <citation type="submission" date="2022-01" db="EMBL/GenBank/DDBJ databases">
        <authorList>
            <person name="Yamashiro T."/>
            <person name="Shiraishi A."/>
            <person name="Satake H."/>
            <person name="Nakayama K."/>
        </authorList>
    </citation>
    <scope>NUCLEOTIDE SEQUENCE</scope>
</reference>
<dbReference type="EMBL" id="BQNB010012898">
    <property type="protein sequence ID" value="GJT09323.1"/>
    <property type="molecule type" value="Genomic_DNA"/>
</dbReference>
<evidence type="ECO:0000256" key="1">
    <source>
        <dbReference type="SAM" id="MobiDB-lite"/>
    </source>
</evidence>
<evidence type="ECO:0000313" key="3">
    <source>
        <dbReference type="Proteomes" id="UP001151760"/>
    </source>
</evidence>
<evidence type="ECO:0000313" key="2">
    <source>
        <dbReference type="EMBL" id="GJT09323.1"/>
    </source>
</evidence>
<sequence length="104" mass="12119">MTEERILKDYWRKKLNNGSDHENDGNSIDNEPGMRFNQEENTYHEGYTGEDLGNFRDERSELILDIVEDHLNDEWFTCTINDDDLYCIVSTPKGKKNDLASDNG</sequence>
<protein>
    <submittedName>
        <fullName evidence="2">Uncharacterized protein</fullName>
    </submittedName>
</protein>
<dbReference type="Proteomes" id="UP001151760">
    <property type="component" value="Unassembled WGS sequence"/>
</dbReference>
<name>A0ABQ5B494_9ASTR</name>
<feature type="region of interest" description="Disordered" evidence="1">
    <location>
        <begin position="16"/>
        <end position="51"/>
    </location>
</feature>
<organism evidence="2 3">
    <name type="scientific">Tanacetum coccineum</name>
    <dbReference type="NCBI Taxonomy" id="301880"/>
    <lineage>
        <taxon>Eukaryota</taxon>
        <taxon>Viridiplantae</taxon>
        <taxon>Streptophyta</taxon>
        <taxon>Embryophyta</taxon>
        <taxon>Tracheophyta</taxon>
        <taxon>Spermatophyta</taxon>
        <taxon>Magnoliopsida</taxon>
        <taxon>eudicotyledons</taxon>
        <taxon>Gunneridae</taxon>
        <taxon>Pentapetalae</taxon>
        <taxon>asterids</taxon>
        <taxon>campanulids</taxon>
        <taxon>Asterales</taxon>
        <taxon>Asteraceae</taxon>
        <taxon>Asteroideae</taxon>
        <taxon>Anthemideae</taxon>
        <taxon>Anthemidinae</taxon>
        <taxon>Tanacetum</taxon>
    </lineage>
</organism>
<accession>A0ABQ5B494</accession>
<reference evidence="2" key="1">
    <citation type="journal article" date="2022" name="Int. J. Mol. Sci.">
        <title>Draft Genome of Tanacetum Coccineum: Genomic Comparison of Closely Related Tanacetum-Family Plants.</title>
        <authorList>
            <person name="Yamashiro T."/>
            <person name="Shiraishi A."/>
            <person name="Nakayama K."/>
            <person name="Satake H."/>
        </authorList>
    </citation>
    <scope>NUCLEOTIDE SEQUENCE</scope>
</reference>
<gene>
    <name evidence="2" type="ORF">Tco_0856365</name>
</gene>
<comment type="caution">
    <text evidence="2">The sequence shown here is derived from an EMBL/GenBank/DDBJ whole genome shotgun (WGS) entry which is preliminary data.</text>
</comment>